<proteinExistence type="inferred from homology"/>
<dbReference type="InterPro" id="IPR012338">
    <property type="entry name" value="Beta-lactam/transpept-like"/>
</dbReference>
<evidence type="ECO:0000256" key="3">
    <source>
        <dbReference type="SAM" id="SignalP"/>
    </source>
</evidence>
<feature type="chain" id="PRO_5039194636" evidence="3">
    <location>
        <begin position="30"/>
        <end position="961"/>
    </location>
</feature>
<dbReference type="PRINTS" id="PR00922">
    <property type="entry name" value="DADACBPTASE3"/>
</dbReference>
<dbReference type="EC" id="3.4.16.4" evidence="4"/>
<protein>
    <submittedName>
        <fullName evidence="4">D-alanyl-D-alanine carboxypeptidase/D-alanyl-D-alanine-endopeptidase</fullName>
        <ecNumber evidence="4">3.4.16.4</ecNumber>
    </submittedName>
</protein>
<dbReference type="GO" id="GO:0000270">
    <property type="term" value="P:peptidoglycan metabolic process"/>
    <property type="evidence" value="ECO:0007669"/>
    <property type="project" value="TreeGrafter"/>
</dbReference>
<accession>A0A3M8DIF8</accession>
<keyword evidence="5" id="KW-1185">Reference proteome</keyword>
<dbReference type="EMBL" id="RHHQ01000012">
    <property type="protein sequence ID" value="RNB87155.1"/>
    <property type="molecule type" value="Genomic_DNA"/>
</dbReference>
<dbReference type="AlphaFoldDB" id="A0A3M8DIF8"/>
<evidence type="ECO:0000313" key="5">
    <source>
        <dbReference type="Proteomes" id="UP000271031"/>
    </source>
</evidence>
<evidence type="ECO:0000313" key="4">
    <source>
        <dbReference type="EMBL" id="RNB87155.1"/>
    </source>
</evidence>
<sequence>MKKTYRNPFFKWLMAFSLLLQLAAVPTLASAHTADPMTAQVDAVLYALEQNPESIGMQSGISIYDLTKDKMLYSHNADKNYVPASNMKLFTGVTALDRLGPDYTFKTEVFVKGGINARGQVTELILKGYGDPTLTEADLEELAHDLKEKGVTTVRSRLLLDDSYFDDVRLGAGWMWDDEPYGYSAQLSALALHKNFVTLTVTPGKSGKKAEITLDPQTDTMAIDNQVKTVDGKTADVTVTRARGKNVVTVTGTIGVDASSYQEDVSIENPTLYVGNVWKRKLEEAGIKLGSSIRIQTTDKAYDEPVVTHESRPLGEIMVELNKESDNFYAEQLLKTLGAVEKRKGSAEAGAEVVADFLNEAGITTGYSQADGSGLSRYDLITTEQMVQLLRYVQEKPYSELLESTLPIAGVDGTLANRLKGTPAEKNLIAKTGSMSGVNSLSGYVTAKNGDKLAFSIITNGIYKSKYARSLQDQVAVLMASYPELDEPGDDGLPEPEAYKLSDLLDPILDAPEATGVSAGIIVKALDEKGKEATWYAHDADKLMTPASNLKLLTGATALTELGSDYRFKTELSASTPVTDDGLLKGNLYVKGYGDPSIHTEDELKAQDGVSIESIVDAIKKRGIKRINGDLILDDTYFDDQRLGLGWAWDDESYYYNALIDALSLNRGTVMISYEPGARKDKPVKVTITPNTSYVTVINEAKTVAKDEENTFTILRDRATDTIRLQGNLPLGSDADYERVPVEQPALYFGTVLKEKLEEAGIKFTNGSEVKRGELPTKVTKLKVFQSEPLADILTYMNKKSDNLYAEMLLKAVGAKANGSGTADAGIEAVQAVLKSFGWTTNFDMVDGSGLTRYDQISARHITAALEGMAAAESFDIYYDSLPIAGVDGTLKNRMKGTAAENNVHAKTGSMSGVNSLSGYVTTKGGTKLVFSILLNGYATSSKVMTSIQDEIVEALANYEE</sequence>
<name>A0A3M8DIF8_9BACL</name>
<dbReference type="Gene3D" id="3.50.80.20">
    <property type="entry name" value="D-Ala-D-Ala carboxypeptidase C, peptidase S13"/>
    <property type="match status" value="2"/>
</dbReference>
<gene>
    <name evidence="4" type="primary">dacB</name>
    <name evidence="4" type="ORF">EDM56_15840</name>
</gene>
<dbReference type="NCBIfam" id="TIGR00666">
    <property type="entry name" value="PBP4"/>
    <property type="match status" value="2"/>
</dbReference>
<comment type="similarity">
    <text evidence="1">Belongs to the peptidase S13 family.</text>
</comment>
<evidence type="ECO:0000256" key="1">
    <source>
        <dbReference type="ARBA" id="ARBA00006096"/>
    </source>
</evidence>
<dbReference type="RefSeq" id="WP_122918854.1">
    <property type="nucleotide sequence ID" value="NZ_RHHQ01000012.1"/>
</dbReference>
<dbReference type="SUPFAM" id="SSF56601">
    <property type="entry name" value="beta-lactamase/transpeptidase-like"/>
    <property type="match status" value="2"/>
</dbReference>
<dbReference type="GO" id="GO:0006508">
    <property type="term" value="P:proteolysis"/>
    <property type="evidence" value="ECO:0007669"/>
    <property type="project" value="InterPro"/>
</dbReference>
<dbReference type="InterPro" id="IPR000667">
    <property type="entry name" value="Peptidase_S13"/>
</dbReference>
<organism evidence="4 5">
    <name type="scientific">Brevibacillus fluminis</name>
    <dbReference type="NCBI Taxonomy" id="511487"/>
    <lineage>
        <taxon>Bacteria</taxon>
        <taxon>Bacillati</taxon>
        <taxon>Bacillota</taxon>
        <taxon>Bacilli</taxon>
        <taxon>Bacillales</taxon>
        <taxon>Paenibacillaceae</taxon>
        <taxon>Brevibacillus</taxon>
    </lineage>
</organism>
<keyword evidence="4" id="KW-0121">Carboxypeptidase</keyword>
<dbReference type="PANTHER" id="PTHR30023:SF0">
    <property type="entry name" value="PENICILLIN-SENSITIVE CARBOXYPEPTIDASE A"/>
    <property type="match status" value="1"/>
</dbReference>
<dbReference type="GO" id="GO:0009002">
    <property type="term" value="F:serine-type D-Ala-D-Ala carboxypeptidase activity"/>
    <property type="evidence" value="ECO:0007669"/>
    <property type="project" value="UniProtKB-EC"/>
</dbReference>
<evidence type="ECO:0000256" key="2">
    <source>
        <dbReference type="ARBA" id="ARBA00022801"/>
    </source>
</evidence>
<dbReference type="PANTHER" id="PTHR30023">
    <property type="entry name" value="D-ALANYL-D-ALANINE CARBOXYPEPTIDASE"/>
    <property type="match status" value="1"/>
</dbReference>
<reference evidence="4 5" key="1">
    <citation type="submission" date="2018-10" db="EMBL/GenBank/DDBJ databases">
        <title>Phylogenomics of Brevibacillus.</title>
        <authorList>
            <person name="Dunlap C."/>
        </authorList>
    </citation>
    <scope>NUCLEOTIDE SEQUENCE [LARGE SCALE GENOMIC DNA]</scope>
    <source>
        <strain evidence="4 5">JCM 15716</strain>
    </source>
</reference>
<dbReference type="Gene3D" id="3.40.710.10">
    <property type="entry name" value="DD-peptidase/beta-lactamase superfamily"/>
    <property type="match status" value="3"/>
</dbReference>
<dbReference type="OrthoDB" id="9802627at2"/>
<keyword evidence="3" id="KW-0732">Signal</keyword>
<dbReference type="Proteomes" id="UP000271031">
    <property type="component" value="Unassembled WGS sequence"/>
</dbReference>
<comment type="caution">
    <text evidence="4">The sequence shown here is derived from an EMBL/GenBank/DDBJ whole genome shotgun (WGS) entry which is preliminary data.</text>
</comment>
<dbReference type="Pfam" id="PF02113">
    <property type="entry name" value="Peptidase_S13"/>
    <property type="match status" value="2"/>
</dbReference>
<keyword evidence="4" id="KW-0645">Protease</keyword>
<feature type="signal peptide" evidence="3">
    <location>
        <begin position="1"/>
        <end position="29"/>
    </location>
</feature>
<keyword evidence="2 4" id="KW-0378">Hydrolase</keyword>